<organism evidence="3 4">
    <name type="scientific">Paenibacillus solanacearum</name>
    <dbReference type="NCBI Taxonomy" id="2048548"/>
    <lineage>
        <taxon>Bacteria</taxon>
        <taxon>Bacillati</taxon>
        <taxon>Bacillota</taxon>
        <taxon>Bacilli</taxon>
        <taxon>Bacillales</taxon>
        <taxon>Paenibacillaceae</taxon>
        <taxon>Paenibacillus</taxon>
    </lineage>
</organism>
<name>A0A916JWM0_9BACL</name>
<evidence type="ECO:0000313" key="3">
    <source>
        <dbReference type="EMBL" id="CAG7610536.1"/>
    </source>
</evidence>
<protein>
    <recommendedName>
        <fullName evidence="2">FIMAH domain-containing protein</fullName>
    </recommendedName>
</protein>
<feature type="domain" description="FIMAH" evidence="2">
    <location>
        <begin position="550"/>
        <end position="627"/>
    </location>
</feature>
<evidence type="ECO:0000256" key="1">
    <source>
        <dbReference type="SAM" id="SignalP"/>
    </source>
</evidence>
<sequence length="832" mass="90846">MKRWAASYAATAALLLLIACKHSTAFEAPRHDQKAADVPAAAVSANGTAAGFDRDPAYHPFDAYSPWNTPIGDGAIYEKETSPGWDAELGANLNYKNWTHPISVAADSDPVRDLFKKNALFWRMKVSNDVQPDAKSDGNIHFIDEHHTYVVETYSAVRKDDGNLTVGGYARNYIDGPGVYDTWHGSRAYGGTAIGGVIRPGEFEKGIPHAIASAVHATALNKHGPNGKPYTWPAASQDAIWNEPLPTGYSDTGNVYMGSLLAIPRSVNIGDIQVNGRALSAKGRHFAQALQQFGTYIVAIGGNLNADGKGKIIFPSDPAAQGEVSPGLLREIDEIAKYLQVVTNNSEQHPGGPGERIGERPKQLPTSTLYHWDFLNDQTPGWVNSGGISHEAEQLRVNGTALAIYEKRDFSGSYCYQVEMTSGALTEANKAHIVFHFQNRNNYYFLEASGGSTGQVSLNKKENGIITPLGSMSYDVQNSTVLLEIAYDKKGRISATASKNGTVTTLFDGVPERSFKSGKIGLGGDNAAVTFDEVRIYRINQWPAAPTFRSTSELLDSLRRGNKLNDELYRKLSDNLYQAERFRQDGMPDKALEQLDAFMQLLDNSESASAMDPDAKTNLFDRADALKEQFNNDASAARPLPSEASEYSIDFSGGEAPDWSMNAACYVNDKENLFCESYGGGTSLAVYDGQIWSGDYVYQADVWTLSKGNGNRQRLYFNYTDENNSYYLDIGATANNDVFLRKKVNGKISDMGKYSGHYPLTGEKVTFEIEYLNGGTITVKGTAMDGTTTTLFDQVADTTFTGGKIGVGLWSSGAYFDNVIVKPLHRKPGDVR</sequence>
<dbReference type="Pfam" id="PF22888">
    <property type="entry name" value="FIMAH"/>
    <property type="match status" value="1"/>
</dbReference>
<keyword evidence="1" id="KW-0732">Signal</keyword>
<accession>A0A916JWM0</accession>
<dbReference type="InterPro" id="IPR054470">
    <property type="entry name" value="FIMAH_dom"/>
</dbReference>
<evidence type="ECO:0000259" key="2">
    <source>
        <dbReference type="Pfam" id="PF22888"/>
    </source>
</evidence>
<dbReference type="AlphaFoldDB" id="A0A916JWM0"/>
<feature type="signal peptide" evidence="1">
    <location>
        <begin position="1"/>
        <end position="25"/>
    </location>
</feature>
<dbReference type="PROSITE" id="PS51257">
    <property type="entry name" value="PROKAR_LIPOPROTEIN"/>
    <property type="match status" value="1"/>
</dbReference>
<dbReference type="Proteomes" id="UP000693672">
    <property type="component" value="Unassembled WGS sequence"/>
</dbReference>
<comment type="caution">
    <text evidence="3">The sequence shown here is derived from an EMBL/GenBank/DDBJ whole genome shotgun (WGS) entry which is preliminary data.</text>
</comment>
<evidence type="ECO:0000313" key="4">
    <source>
        <dbReference type="Proteomes" id="UP000693672"/>
    </source>
</evidence>
<reference evidence="3" key="1">
    <citation type="submission" date="2021-06" db="EMBL/GenBank/DDBJ databases">
        <authorList>
            <person name="Criscuolo A."/>
        </authorList>
    </citation>
    <scope>NUCLEOTIDE SEQUENCE</scope>
    <source>
        <strain evidence="3">CIP111600</strain>
    </source>
</reference>
<dbReference type="EMBL" id="CAJVAS010000004">
    <property type="protein sequence ID" value="CAG7610536.1"/>
    <property type="molecule type" value="Genomic_DNA"/>
</dbReference>
<gene>
    <name evidence="3" type="ORF">PAESOLCIP111_01253</name>
</gene>
<proteinExistence type="predicted"/>
<feature type="chain" id="PRO_5038534505" description="FIMAH domain-containing protein" evidence="1">
    <location>
        <begin position="26"/>
        <end position="832"/>
    </location>
</feature>
<keyword evidence="4" id="KW-1185">Reference proteome</keyword>
<dbReference type="RefSeq" id="WP_218091072.1">
    <property type="nucleotide sequence ID" value="NZ_CAJVAS010000004.1"/>
</dbReference>